<dbReference type="PANTHER" id="PTHR31050:SF3">
    <property type="entry name" value="OS08G0412800 PROTEIN"/>
    <property type="match status" value="1"/>
</dbReference>
<evidence type="ECO:0000313" key="2">
    <source>
        <dbReference type="EMBL" id="CAG1835535.1"/>
    </source>
</evidence>
<dbReference type="InterPro" id="IPR001005">
    <property type="entry name" value="SANT/Myb"/>
</dbReference>
<keyword evidence="4" id="KW-1185">Reference proteome</keyword>
<gene>
    <name evidence="2" type="ORF">GSMUA_236170.1</name>
</gene>
<dbReference type="Proteomes" id="UP000012960">
    <property type="component" value="Unplaced"/>
</dbReference>
<dbReference type="InParanoid" id="A0A804KKT2"/>
<dbReference type="EMBL" id="HG996474">
    <property type="protein sequence ID" value="CAG1835535.1"/>
    <property type="molecule type" value="Genomic_DNA"/>
</dbReference>
<reference evidence="3" key="2">
    <citation type="submission" date="2021-05" db="UniProtKB">
        <authorList>
            <consortium name="EnsemblPlants"/>
        </authorList>
    </citation>
    <scope>IDENTIFICATION</scope>
    <source>
        <strain evidence="3">subsp. malaccensis</strain>
    </source>
</reference>
<dbReference type="FunCoup" id="A0A804KKT2">
    <property type="interactions" value="1513"/>
</dbReference>
<evidence type="ECO:0000259" key="1">
    <source>
        <dbReference type="PROSITE" id="PS50090"/>
    </source>
</evidence>
<accession>A0A804KKT2</accession>
<dbReference type="Pfam" id="PF06880">
    <property type="entry name" value="DUF1262"/>
    <property type="match status" value="1"/>
</dbReference>
<reference evidence="2" key="1">
    <citation type="submission" date="2021-03" db="EMBL/GenBank/DDBJ databases">
        <authorList>
            <consortium name="Genoscope - CEA"/>
            <person name="William W."/>
        </authorList>
    </citation>
    <scope>NUCLEOTIDE SEQUENCE</scope>
    <source>
        <strain evidence="2">Doubled-haploid Pahang</strain>
    </source>
</reference>
<evidence type="ECO:0000313" key="4">
    <source>
        <dbReference type="Proteomes" id="UP000012960"/>
    </source>
</evidence>
<dbReference type="PANTHER" id="PTHR31050">
    <property type="entry name" value="OS08G0413200 PROTEIN"/>
    <property type="match status" value="1"/>
</dbReference>
<dbReference type="AlphaFoldDB" id="A0A804KKT2"/>
<dbReference type="PROSITE" id="PS50090">
    <property type="entry name" value="MYB_LIKE"/>
    <property type="match status" value="1"/>
</dbReference>
<dbReference type="OMA" id="SEYQKNT"/>
<protein>
    <submittedName>
        <fullName evidence="2">(wild Malaysian banana) hypothetical protein</fullName>
    </submittedName>
</protein>
<proteinExistence type="predicted"/>
<name>A0A804KKT2_MUSAM</name>
<organism evidence="3 4">
    <name type="scientific">Musa acuminata subsp. malaccensis</name>
    <name type="common">Wild banana</name>
    <name type="synonym">Musa malaccensis</name>
    <dbReference type="NCBI Taxonomy" id="214687"/>
    <lineage>
        <taxon>Eukaryota</taxon>
        <taxon>Viridiplantae</taxon>
        <taxon>Streptophyta</taxon>
        <taxon>Embryophyta</taxon>
        <taxon>Tracheophyta</taxon>
        <taxon>Spermatophyta</taxon>
        <taxon>Magnoliopsida</taxon>
        <taxon>Liliopsida</taxon>
        <taxon>Zingiberales</taxon>
        <taxon>Musaceae</taxon>
        <taxon>Musa</taxon>
    </lineage>
</organism>
<evidence type="ECO:0000313" key="3">
    <source>
        <dbReference type="EnsemblPlants" id="Ma09_p17800.1"/>
    </source>
</evidence>
<dbReference type="Gramene" id="Ma09_t17800.1">
    <property type="protein sequence ID" value="Ma09_p17800.1"/>
    <property type="gene ID" value="Ma09_g17800"/>
</dbReference>
<dbReference type="InterPro" id="IPR010683">
    <property type="entry name" value="DUF1262"/>
</dbReference>
<dbReference type="EnsemblPlants" id="Ma09_t17800.1">
    <property type="protein sequence ID" value="Ma09_p17800.1"/>
    <property type="gene ID" value="Ma09_g17800"/>
</dbReference>
<feature type="domain" description="Myb-like" evidence="1">
    <location>
        <begin position="316"/>
        <end position="382"/>
    </location>
</feature>
<sequence>MYAAKTLSRWSLDQPKPGSNSGYIVLKDEESEPESACCFGCPEETRIRNLPFPQDRILTIKYSPLKGENGSNKATVCFIPAVGHPLSSNRYYVIVAKGRKRGKVYTCSKEDIACCSCHGGVKDAKLRAFDHRNVYQVMEIKDDGNGKFTAKSVAPDGHPPSLLGREHWKLYASKPKHYALREAWGLDAGLRACLPDLNFPIGAADGPKITVGRWYCPFMFVKEACRLRDQMKRSMFYEISLEQFWQKVYACENHSGHDKVVEVNALFGSLLVMMDGGKEVVQDRTVHGDDGMVWFKPLDSRAKGIGLSLAMWESIKWEQGRGGWIADEEERMVRLEQYEGMNRWKKFACYVLVERFVVKRIDGSLVLTFDFRHSIKVRSKWD</sequence>